<dbReference type="InterPro" id="IPR036513">
    <property type="entry name" value="STAS_dom_sf"/>
</dbReference>
<name>A0A1H5RIR6_9PSEU</name>
<reference evidence="5" key="1">
    <citation type="submission" date="2016-10" db="EMBL/GenBank/DDBJ databases">
        <authorList>
            <person name="Varghese N."/>
            <person name="Submissions S."/>
        </authorList>
    </citation>
    <scope>NUCLEOTIDE SEQUENCE [LARGE SCALE GENOMIC DNA]</scope>
    <source>
        <strain evidence="5">DSM 44654</strain>
    </source>
</reference>
<dbReference type="RefSeq" id="WP_086670169.1">
    <property type="nucleotide sequence ID" value="NZ_FNUJ01000013.1"/>
</dbReference>
<feature type="domain" description="ANTAR" evidence="3">
    <location>
        <begin position="121"/>
        <end position="169"/>
    </location>
</feature>
<organism evidence="4 5">
    <name type="scientific">Amycolatopsis pretoriensis</name>
    <dbReference type="NCBI Taxonomy" id="218821"/>
    <lineage>
        <taxon>Bacteria</taxon>
        <taxon>Bacillati</taxon>
        <taxon>Actinomycetota</taxon>
        <taxon>Actinomycetes</taxon>
        <taxon>Pseudonocardiales</taxon>
        <taxon>Pseudonocardiaceae</taxon>
        <taxon>Amycolatopsis</taxon>
    </lineage>
</organism>
<evidence type="ECO:0000256" key="1">
    <source>
        <dbReference type="ARBA" id="ARBA00023015"/>
    </source>
</evidence>
<dbReference type="Gene3D" id="3.30.450.40">
    <property type="match status" value="1"/>
</dbReference>
<proteinExistence type="predicted"/>
<dbReference type="InterPro" id="IPR029016">
    <property type="entry name" value="GAF-like_dom_sf"/>
</dbReference>
<dbReference type="Proteomes" id="UP000198878">
    <property type="component" value="Unassembled WGS sequence"/>
</dbReference>
<keyword evidence="2" id="KW-0804">Transcription</keyword>
<dbReference type="SUPFAM" id="SSF52091">
    <property type="entry name" value="SpoIIaa-like"/>
    <property type="match status" value="1"/>
</dbReference>
<dbReference type="InterPro" id="IPR036388">
    <property type="entry name" value="WH-like_DNA-bd_sf"/>
</dbReference>
<dbReference type="Gene3D" id="1.10.10.10">
    <property type="entry name" value="Winged helix-like DNA-binding domain superfamily/Winged helix DNA-binding domain"/>
    <property type="match status" value="1"/>
</dbReference>
<sequence length="363" mass="39139">MPEPQHTGTLPGTRSGVRTLAWRGELDMSAAPAIGRVSVDEDLVIDLTEATLVSAVVVRTLVRLHDDAVRRRHRLVVVTRDRFVAWSLRQADRRLTVAKTREDALARLDATASTEAVEGRRARNRARIADALDVLCERYHLATADEAFELVREASQSHNVTIRTLAAAVHAVPAPTGPGWFPGRARRVAPPTALRPAGRTPPALLTAALTASLRVTGAPHAAVHSIEPLAGGLALEHHHGLGPRYVDLFTHLDSGAACTQAQHRRERVVVPDVASSPVYTAEHREAVLRAGARAAQSTPILTPGGVCAGVLTTHHDHPADLPGVPELELVDLVCADAGRWLDWHSRTIVLDALEHLHARATSR</sequence>
<dbReference type="Gene3D" id="3.30.750.24">
    <property type="entry name" value="STAS domain"/>
    <property type="match status" value="1"/>
</dbReference>
<dbReference type="STRING" id="218821.SAMN05421837_113247"/>
<dbReference type="OrthoDB" id="4694899at2"/>
<dbReference type="Pfam" id="PF03861">
    <property type="entry name" value="ANTAR"/>
    <property type="match status" value="1"/>
</dbReference>
<protein>
    <submittedName>
        <fullName evidence="4">GAF domain-containing protein</fullName>
    </submittedName>
</protein>
<keyword evidence="1" id="KW-0805">Transcription regulation</keyword>
<dbReference type="EMBL" id="FNUJ01000013">
    <property type="protein sequence ID" value="SEF37417.1"/>
    <property type="molecule type" value="Genomic_DNA"/>
</dbReference>
<evidence type="ECO:0000259" key="3">
    <source>
        <dbReference type="Pfam" id="PF03861"/>
    </source>
</evidence>
<keyword evidence="5" id="KW-1185">Reference proteome</keyword>
<dbReference type="AlphaFoldDB" id="A0A1H5RIR6"/>
<accession>A0A1H5RIR6</accession>
<gene>
    <name evidence="4" type="ORF">SAMN05421837_113247</name>
</gene>
<evidence type="ECO:0000256" key="2">
    <source>
        <dbReference type="ARBA" id="ARBA00023163"/>
    </source>
</evidence>
<dbReference type="SUPFAM" id="SSF55781">
    <property type="entry name" value="GAF domain-like"/>
    <property type="match status" value="1"/>
</dbReference>
<evidence type="ECO:0000313" key="5">
    <source>
        <dbReference type="Proteomes" id="UP000198878"/>
    </source>
</evidence>
<dbReference type="GO" id="GO:0003723">
    <property type="term" value="F:RNA binding"/>
    <property type="evidence" value="ECO:0007669"/>
    <property type="project" value="InterPro"/>
</dbReference>
<dbReference type="InterPro" id="IPR005561">
    <property type="entry name" value="ANTAR"/>
</dbReference>
<evidence type="ECO:0000313" key="4">
    <source>
        <dbReference type="EMBL" id="SEF37417.1"/>
    </source>
</evidence>